<organism evidence="6 7">
    <name type="scientific">Parafrankia colletiae</name>
    <dbReference type="NCBI Taxonomy" id="573497"/>
    <lineage>
        <taxon>Bacteria</taxon>
        <taxon>Bacillati</taxon>
        <taxon>Actinomycetota</taxon>
        <taxon>Actinomycetes</taxon>
        <taxon>Frankiales</taxon>
        <taxon>Frankiaceae</taxon>
        <taxon>Parafrankia</taxon>
    </lineage>
</organism>
<dbReference type="AlphaFoldDB" id="A0A1S1QJE2"/>
<keyword evidence="1" id="KW-0813">Transport</keyword>
<dbReference type="PANTHER" id="PTHR45772">
    <property type="entry name" value="CONSERVED COMPONENT OF ABC TRANSPORTER FOR NATURAL AMINO ACIDS-RELATED"/>
    <property type="match status" value="1"/>
</dbReference>
<dbReference type="InterPro" id="IPR027417">
    <property type="entry name" value="P-loop_NTPase"/>
</dbReference>
<dbReference type="GO" id="GO:0005886">
    <property type="term" value="C:plasma membrane"/>
    <property type="evidence" value="ECO:0007669"/>
    <property type="project" value="TreeGrafter"/>
</dbReference>
<evidence type="ECO:0000256" key="4">
    <source>
        <dbReference type="SAM" id="MobiDB-lite"/>
    </source>
</evidence>
<gene>
    <name evidence="6" type="ORF">CC117_05365</name>
</gene>
<dbReference type="EMBL" id="MBLM01000130">
    <property type="protein sequence ID" value="OHV33797.1"/>
    <property type="molecule type" value="Genomic_DNA"/>
</dbReference>
<proteinExistence type="predicted"/>
<dbReference type="Pfam" id="PF00005">
    <property type="entry name" value="ABC_tran"/>
    <property type="match status" value="1"/>
</dbReference>
<dbReference type="Proteomes" id="UP000179627">
    <property type="component" value="Unassembled WGS sequence"/>
</dbReference>
<dbReference type="PROSITE" id="PS50893">
    <property type="entry name" value="ABC_TRANSPORTER_2"/>
    <property type="match status" value="1"/>
</dbReference>
<dbReference type="GO" id="GO:0016887">
    <property type="term" value="F:ATP hydrolysis activity"/>
    <property type="evidence" value="ECO:0007669"/>
    <property type="project" value="InterPro"/>
</dbReference>
<feature type="compositionally biased region" description="Pro residues" evidence="4">
    <location>
        <begin position="260"/>
        <end position="285"/>
    </location>
</feature>
<feature type="region of interest" description="Disordered" evidence="4">
    <location>
        <begin position="253"/>
        <end position="285"/>
    </location>
</feature>
<evidence type="ECO:0000259" key="5">
    <source>
        <dbReference type="PROSITE" id="PS50893"/>
    </source>
</evidence>
<dbReference type="GO" id="GO:0005524">
    <property type="term" value="F:ATP binding"/>
    <property type="evidence" value="ECO:0007669"/>
    <property type="project" value="UniProtKB-KW"/>
</dbReference>
<name>A0A1S1QJE2_9ACTN</name>
<keyword evidence="7" id="KW-1185">Reference proteome</keyword>
<dbReference type="RefSeq" id="WP_071086887.1">
    <property type="nucleotide sequence ID" value="NZ_MBLM01000130.1"/>
</dbReference>
<dbReference type="Pfam" id="PF12399">
    <property type="entry name" value="BCA_ABC_TP_C"/>
    <property type="match status" value="1"/>
</dbReference>
<evidence type="ECO:0000256" key="1">
    <source>
        <dbReference type="ARBA" id="ARBA00022448"/>
    </source>
</evidence>
<sequence>MSRNDLRARDLVRRYGGLTAVENVSMDVPRGQITGLIGPNGAGKSTLFSLLTGVEQPDGGKVLLGQRDITRMSPDARSRRGLVQTFQVPSLFPSLTVGDNLLVAAENRRRDYAGGLLGLKARGRASALAVVDEVLDSLELADIRGAVAGTLPTGALRLVEFARALCARPDVLLLDEPASGLDAAETDRFSALVRRIADDGVAILLVDHDVDLVFAVVDQVYAMVGGRVVAEGAPDVVRNDPTVRSVYLAQGPLASKSTSAPPPGGVSPPNGVSPPLPQPAFPAAR</sequence>
<dbReference type="InterPro" id="IPR051120">
    <property type="entry name" value="ABC_AA/LPS_Transport"/>
</dbReference>
<feature type="domain" description="ABC transporter" evidence="5">
    <location>
        <begin position="6"/>
        <end position="250"/>
    </location>
</feature>
<keyword evidence="2" id="KW-0547">Nucleotide-binding</keyword>
<accession>A0A1S1QJE2</accession>
<dbReference type="CDD" id="cd03219">
    <property type="entry name" value="ABC_Mj1267_LivG_branched"/>
    <property type="match status" value="1"/>
</dbReference>
<dbReference type="OrthoDB" id="3396710at2"/>
<comment type="caution">
    <text evidence="6">The sequence shown here is derived from an EMBL/GenBank/DDBJ whole genome shotgun (WGS) entry which is preliminary data.</text>
</comment>
<dbReference type="SMART" id="SM00382">
    <property type="entry name" value="AAA"/>
    <property type="match status" value="1"/>
</dbReference>
<dbReference type="Gene3D" id="3.40.50.300">
    <property type="entry name" value="P-loop containing nucleotide triphosphate hydrolases"/>
    <property type="match status" value="1"/>
</dbReference>
<dbReference type="InterPro" id="IPR003593">
    <property type="entry name" value="AAA+_ATPase"/>
</dbReference>
<protein>
    <submittedName>
        <fullName evidence="6">ABC transporter ATP-binding protein</fullName>
    </submittedName>
</protein>
<dbReference type="InterPro" id="IPR003439">
    <property type="entry name" value="ABC_transporter-like_ATP-bd"/>
</dbReference>
<dbReference type="SUPFAM" id="SSF52540">
    <property type="entry name" value="P-loop containing nucleoside triphosphate hydrolases"/>
    <property type="match status" value="1"/>
</dbReference>
<evidence type="ECO:0000256" key="2">
    <source>
        <dbReference type="ARBA" id="ARBA00022741"/>
    </source>
</evidence>
<evidence type="ECO:0000256" key="3">
    <source>
        <dbReference type="ARBA" id="ARBA00022840"/>
    </source>
</evidence>
<evidence type="ECO:0000313" key="6">
    <source>
        <dbReference type="EMBL" id="OHV33797.1"/>
    </source>
</evidence>
<evidence type="ECO:0000313" key="7">
    <source>
        <dbReference type="Proteomes" id="UP000179627"/>
    </source>
</evidence>
<dbReference type="InterPro" id="IPR032823">
    <property type="entry name" value="BCA_ABC_TP_C"/>
</dbReference>
<reference evidence="7" key="1">
    <citation type="submission" date="2016-07" db="EMBL/GenBank/DDBJ databases">
        <title>Sequence Frankia sp. strain CcI1.17.</title>
        <authorList>
            <person name="Ghodhbane-Gtari F."/>
            <person name="Swanson E."/>
            <person name="Gueddou A."/>
            <person name="Morris K."/>
            <person name="Hezbri K."/>
            <person name="Ktari A."/>
            <person name="Nouioui I."/>
            <person name="Abebe-Akele F."/>
            <person name="Simpson S."/>
            <person name="Thomas K."/>
            <person name="Gtari M."/>
            <person name="Tisa L.S."/>
            <person name="Hurst S."/>
        </authorList>
    </citation>
    <scope>NUCLEOTIDE SEQUENCE [LARGE SCALE GENOMIC DNA]</scope>
    <source>
        <strain evidence="7">Cc1.17</strain>
    </source>
</reference>
<keyword evidence="3 6" id="KW-0067">ATP-binding</keyword>